<reference evidence="1 2" key="1">
    <citation type="submission" date="2015-04" db="EMBL/GenBank/DDBJ databases">
        <title>Draft genome of the roundworm Trichinella nativa.</title>
        <authorList>
            <person name="Mitreva M."/>
        </authorList>
    </citation>
    <scope>NUCLEOTIDE SEQUENCE [LARGE SCALE GENOMIC DNA]</scope>
    <source>
        <strain evidence="1 2">ISS45</strain>
    </source>
</reference>
<organism evidence="1 2">
    <name type="scientific">Trichinella nativa</name>
    <dbReference type="NCBI Taxonomy" id="6335"/>
    <lineage>
        <taxon>Eukaryota</taxon>
        <taxon>Metazoa</taxon>
        <taxon>Ecdysozoa</taxon>
        <taxon>Nematoda</taxon>
        <taxon>Enoplea</taxon>
        <taxon>Dorylaimia</taxon>
        <taxon>Trichinellida</taxon>
        <taxon>Trichinellidae</taxon>
        <taxon>Trichinella</taxon>
    </lineage>
</organism>
<dbReference type="EMBL" id="LVZM01015718">
    <property type="protein sequence ID" value="OUC43239.1"/>
    <property type="molecule type" value="Genomic_DNA"/>
</dbReference>
<protein>
    <submittedName>
        <fullName evidence="1">Uncharacterized protein</fullName>
    </submittedName>
</protein>
<gene>
    <name evidence="1" type="ORF">D917_09886</name>
</gene>
<name>A0A1Y3EI31_9BILA</name>
<dbReference type="AlphaFoldDB" id="A0A1Y3EI31"/>
<proteinExistence type="predicted"/>
<sequence>MLHAWAAPVLLLVNGRLMGLFSCFWSSSCSTAALWSRSAWVEHELRHVPNLRMPFR</sequence>
<accession>A0A1Y3EI31</accession>
<dbReference type="Proteomes" id="UP000243006">
    <property type="component" value="Unassembled WGS sequence"/>
</dbReference>
<evidence type="ECO:0000313" key="2">
    <source>
        <dbReference type="Proteomes" id="UP000243006"/>
    </source>
</evidence>
<comment type="caution">
    <text evidence="1">The sequence shown here is derived from an EMBL/GenBank/DDBJ whole genome shotgun (WGS) entry which is preliminary data.</text>
</comment>
<evidence type="ECO:0000313" key="1">
    <source>
        <dbReference type="EMBL" id="OUC43239.1"/>
    </source>
</evidence>